<evidence type="ECO:0000256" key="4">
    <source>
        <dbReference type="SAM" id="MobiDB-lite"/>
    </source>
</evidence>
<evidence type="ECO:0000256" key="5">
    <source>
        <dbReference type="SAM" id="Phobius"/>
    </source>
</evidence>
<dbReference type="PRINTS" id="PR00032">
    <property type="entry name" value="HTHARAC"/>
</dbReference>
<dbReference type="SUPFAM" id="SSF46689">
    <property type="entry name" value="Homeodomain-like"/>
    <property type="match status" value="1"/>
</dbReference>
<proteinExistence type="predicted"/>
<keyword evidence="5" id="KW-1133">Transmembrane helix</keyword>
<sequence>MELIHVASEVLVLFILLVILGKKGKQVHDKILILWLILILVNTQGFNLQTANPYHFFIEFSSAVVFLHGPIIWLYFLALSSKKWIFKIEYLLHLLPFSINLLLILPALLEQRLASFTETERNILLVAKLTSIILYTVITIVHINWFKKTIRDYFSNTGKKELQWLQLLLYGVLMVWVLAVVSQLVVHLSNQPIMKKNEDLVVNLAVSLLVIFIGYYGFRQGAVFQNFPVQAEKYIVEDSQCQGPEIPASQIPEMQKCSTPEGQVLPEPEKPGQKNPVKNSGEAAAKQSEIPEQERVTPNGSDRTVKYKKSGLDKVKLEHLASSLKVYMEHEQPYLEPELTLLQLAGAVNLSANDLSQVINEQFGVNFFDFINSYRVEAFKKSIANGEMNNKTMIGIAMEAGFNSKASFNRAFKKMTGQTPTEYSSGLEMG</sequence>
<keyword evidence="2" id="KW-0238">DNA-binding</keyword>
<dbReference type="InterPro" id="IPR018060">
    <property type="entry name" value="HTH_AraC"/>
</dbReference>
<feature type="transmembrane region" description="Helical" evidence="5">
    <location>
        <begin position="129"/>
        <end position="146"/>
    </location>
</feature>
<dbReference type="PANTHER" id="PTHR43280">
    <property type="entry name" value="ARAC-FAMILY TRANSCRIPTIONAL REGULATOR"/>
    <property type="match status" value="1"/>
</dbReference>
<dbReference type="PROSITE" id="PS01124">
    <property type="entry name" value="HTH_ARAC_FAMILY_2"/>
    <property type="match status" value="1"/>
</dbReference>
<feature type="transmembrane region" description="Helical" evidence="5">
    <location>
        <begin position="200"/>
        <end position="218"/>
    </location>
</feature>
<keyword evidence="5" id="KW-0812">Transmembrane</keyword>
<feature type="transmembrane region" description="Helical" evidence="5">
    <location>
        <begin position="6"/>
        <end position="24"/>
    </location>
</feature>
<gene>
    <name evidence="7" type="ORF">BC349_07345</name>
</gene>
<feature type="transmembrane region" description="Helical" evidence="5">
    <location>
        <begin position="167"/>
        <end position="188"/>
    </location>
</feature>
<dbReference type="Gene3D" id="1.10.10.60">
    <property type="entry name" value="Homeodomain-like"/>
    <property type="match status" value="2"/>
</dbReference>
<evidence type="ECO:0000256" key="2">
    <source>
        <dbReference type="ARBA" id="ARBA00023125"/>
    </source>
</evidence>
<keyword evidence="5" id="KW-0472">Membrane</keyword>
<feature type="region of interest" description="Disordered" evidence="4">
    <location>
        <begin position="246"/>
        <end position="305"/>
    </location>
</feature>
<dbReference type="InterPro" id="IPR020449">
    <property type="entry name" value="Tscrpt_reg_AraC-type_HTH"/>
</dbReference>
<dbReference type="Proteomes" id="UP000765802">
    <property type="component" value="Unassembled WGS sequence"/>
</dbReference>
<keyword evidence="8" id="KW-1185">Reference proteome</keyword>
<feature type="domain" description="HTH araC/xylS-type" evidence="6">
    <location>
        <begin position="318"/>
        <end position="426"/>
    </location>
</feature>
<accession>A0ABR7M7E7</accession>
<feature type="transmembrane region" description="Helical" evidence="5">
    <location>
        <begin position="54"/>
        <end position="78"/>
    </location>
</feature>
<dbReference type="EMBL" id="MBUA01000012">
    <property type="protein sequence ID" value="MBC6490841.1"/>
    <property type="molecule type" value="Genomic_DNA"/>
</dbReference>
<dbReference type="SMART" id="SM00342">
    <property type="entry name" value="HTH_ARAC"/>
    <property type="match status" value="1"/>
</dbReference>
<dbReference type="RefSeq" id="WP_187256190.1">
    <property type="nucleotide sequence ID" value="NZ_JBHULF010000014.1"/>
</dbReference>
<name>A0ABR7M7E7_9BACT</name>
<dbReference type="Pfam" id="PF12833">
    <property type="entry name" value="HTH_18"/>
    <property type="match status" value="1"/>
</dbReference>
<dbReference type="PANTHER" id="PTHR43280:SF29">
    <property type="entry name" value="ARAC-FAMILY TRANSCRIPTIONAL REGULATOR"/>
    <property type="match status" value="1"/>
</dbReference>
<reference evidence="7 8" key="1">
    <citation type="submission" date="2016-07" db="EMBL/GenBank/DDBJ databases">
        <title>Genome analysis of Flavihumibacter stibioxidans YS-17.</title>
        <authorList>
            <person name="Shi K."/>
            <person name="Han Y."/>
            <person name="Wang G."/>
        </authorList>
    </citation>
    <scope>NUCLEOTIDE SEQUENCE [LARGE SCALE GENOMIC DNA]</scope>
    <source>
        <strain evidence="7 8">YS-17</strain>
    </source>
</reference>
<keyword evidence="1" id="KW-0805">Transcription regulation</keyword>
<keyword evidence="3" id="KW-0804">Transcription</keyword>
<evidence type="ECO:0000313" key="8">
    <source>
        <dbReference type="Proteomes" id="UP000765802"/>
    </source>
</evidence>
<organism evidence="7 8">
    <name type="scientific">Flavihumibacter stibioxidans</name>
    <dbReference type="NCBI Taxonomy" id="1834163"/>
    <lineage>
        <taxon>Bacteria</taxon>
        <taxon>Pseudomonadati</taxon>
        <taxon>Bacteroidota</taxon>
        <taxon>Chitinophagia</taxon>
        <taxon>Chitinophagales</taxon>
        <taxon>Chitinophagaceae</taxon>
        <taxon>Flavihumibacter</taxon>
    </lineage>
</organism>
<evidence type="ECO:0000259" key="6">
    <source>
        <dbReference type="PROSITE" id="PS01124"/>
    </source>
</evidence>
<protein>
    <recommendedName>
        <fullName evidence="6">HTH araC/xylS-type domain-containing protein</fullName>
    </recommendedName>
</protein>
<feature type="transmembrane region" description="Helical" evidence="5">
    <location>
        <begin position="90"/>
        <end position="109"/>
    </location>
</feature>
<evidence type="ECO:0000313" key="7">
    <source>
        <dbReference type="EMBL" id="MBC6490841.1"/>
    </source>
</evidence>
<comment type="caution">
    <text evidence="7">The sequence shown here is derived from an EMBL/GenBank/DDBJ whole genome shotgun (WGS) entry which is preliminary data.</text>
</comment>
<dbReference type="InterPro" id="IPR009057">
    <property type="entry name" value="Homeodomain-like_sf"/>
</dbReference>
<evidence type="ECO:0000256" key="3">
    <source>
        <dbReference type="ARBA" id="ARBA00023163"/>
    </source>
</evidence>
<evidence type="ECO:0000256" key="1">
    <source>
        <dbReference type="ARBA" id="ARBA00023015"/>
    </source>
</evidence>
<feature type="transmembrane region" description="Helical" evidence="5">
    <location>
        <begin position="31"/>
        <end position="48"/>
    </location>
</feature>